<dbReference type="RefSeq" id="WP_130758133.1">
    <property type="nucleotide sequence ID" value="NZ_BIFY01000097.1"/>
</dbReference>
<evidence type="ECO:0008006" key="3">
    <source>
        <dbReference type="Google" id="ProtNLM"/>
    </source>
</evidence>
<dbReference type="InterPro" id="IPR036388">
    <property type="entry name" value="WH-like_DNA-bd_sf"/>
</dbReference>
<evidence type="ECO:0000313" key="1">
    <source>
        <dbReference type="EMBL" id="GCE61971.1"/>
    </source>
</evidence>
<dbReference type="AlphaFoldDB" id="A0A402DIC0"/>
<proteinExistence type="predicted"/>
<reference evidence="2" key="1">
    <citation type="submission" date="2018-12" db="EMBL/GenBank/DDBJ databases">
        <title>Genome sequence of Microcystis aeruginosa NIES-4285.</title>
        <authorList>
            <person name="Tanabe Y."/>
        </authorList>
    </citation>
    <scope>NUCLEOTIDE SEQUENCE [LARGE SCALE GENOMIC DNA]</scope>
    <source>
        <strain evidence="2">NIES-4285</strain>
    </source>
</reference>
<evidence type="ECO:0000313" key="2">
    <source>
        <dbReference type="Proteomes" id="UP000289660"/>
    </source>
</evidence>
<protein>
    <recommendedName>
        <fullName evidence="3">Chromosome partition protein Smc</fullName>
    </recommendedName>
</protein>
<gene>
    <name evidence="1" type="ORF">MiAbB_03915</name>
</gene>
<accession>A0A402DIC0</accession>
<organism evidence="1 2">
    <name type="scientific">Microcystis aeruginosa NIES-4285</name>
    <dbReference type="NCBI Taxonomy" id="2497681"/>
    <lineage>
        <taxon>Bacteria</taxon>
        <taxon>Bacillati</taxon>
        <taxon>Cyanobacteriota</taxon>
        <taxon>Cyanophyceae</taxon>
        <taxon>Oscillatoriophycideae</taxon>
        <taxon>Chroococcales</taxon>
        <taxon>Microcystaceae</taxon>
        <taxon>Microcystis</taxon>
    </lineage>
</organism>
<sequence>MSKVISFSISDRYLSQIKALYPNLTENLAAKQFLIDQLDASLDARLDNSLDDKLRILIENSLDAKLDDKLDAMEKSVATRSLREIEDLGNKLSHWVSGFDDQIKNIDQEMKDRLIAIDDQIKAIEARLDENLDTNLDTNLDDSLDSSLYESYSEIFNDRPDESLDDSLDTKLDDSLDKEPVTLEEIILRKKAIREEWQTLKEILGQGRKDLPKSIEGLRKKAIREGWPRRDRENRKEYQIPVAK</sequence>
<name>A0A402DIC0_MICAE</name>
<dbReference type="Proteomes" id="UP000289660">
    <property type="component" value="Unassembled WGS sequence"/>
</dbReference>
<dbReference type="Gene3D" id="1.10.10.10">
    <property type="entry name" value="Winged helix-like DNA-binding domain superfamily/Winged helix DNA-binding domain"/>
    <property type="match status" value="1"/>
</dbReference>
<comment type="caution">
    <text evidence="1">The sequence shown here is derived from an EMBL/GenBank/DDBJ whole genome shotgun (WGS) entry which is preliminary data.</text>
</comment>
<dbReference type="EMBL" id="BIFY01000097">
    <property type="protein sequence ID" value="GCE61971.1"/>
    <property type="molecule type" value="Genomic_DNA"/>
</dbReference>